<comment type="similarity">
    <text evidence="1">Belongs to the UDP-glycosyltransferase family.</text>
</comment>
<keyword evidence="5" id="KW-1185">Reference proteome</keyword>
<evidence type="ECO:0000313" key="5">
    <source>
        <dbReference type="Proteomes" id="UP001345219"/>
    </source>
</evidence>
<dbReference type="PANTHER" id="PTHR48047">
    <property type="entry name" value="GLYCOSYLTRANSFERASE"/>
    <property type="match status" value="1"/>
</dbReference>
<evidence type="ECO:0000256" key="3">
    <source>
        <dbReference type="ARBA" id="ARBA00022679"/>
    </source>
</evidence>
<organism evidence="4 5">
    <name type="scientific">Trapa incisa</name>
    <dbReference type="NCBI Taxonomy" id="236973"/>
    <lineage>
        <taxon>Eukaryota</taxon>
        <taxon>Viridiplantae</taxon>
        <taxon>Streptophyta</taxon>
        <taxon>Embryophyta</taxon>
        <taxon>Tracheophyta</taxon>
        <taxon>Spermatophyta</taxon>
        <taxon>Magnoliopsida</taxon>
        <taxon>eudicotyledons</taxon>
        <taxon>Gunneridae</taxon>
        <taxon>Pentapetalae</taxon>
        <taxon>rosids</taxon>
        <taxon>malvids</taxon>
        <taxon>Myrtales</taxon>
        <taxon>Lythraceae</taxon>
        <taxon>Trapa</taxon>
    </lineage>
</organism>
<dbReference type="Gene3D" id="3.40.50.2000">
    <property type="entry name" value="Glycogen Phosphorylase B"/>
    <property type="match status" value="2"/>
</dbReference>
<comment type="caution">
    <text evidence="4">The sequence shown here is derived from an EMBL/GenBank/DDBJ whole genome shotgun (WGS) entry which is preliminary data.</text>
</comment>
<accession>A0AAN7QV42</accession>
<dbReference type="FunFam" id="3.40.50.2000:FF:000064">
    <property type="entry name" value="Glycosyltransferase"/>
    <property type="match status" value="1"/>
</dbReference>
<dbReference type="GO" id="GO:0035251">
    <property type="term" value="F:UDP-glucosyltransferase activity"/>
    <property type="evidence" value="ECO:0007669"/>
    <property type="project" value="TreeGrafter"/>
</dbReference>
<proteinExistence type="inferred from homology"/>
<name>A0AAN7QV42_9MYRT</name>
<dbReference type="Proteomes" id="UP001345219">
    <property type="component" value="Chromosome 13"/>
</dbReference>
<dbReference type="PANTHER" id="PTHR48047:SF28">
    <property type="entry name" value="F11M15.8 PROTEIN"/>
    <property type="match status" value="1"/>
</dbReference>
<evidence type="ECO:0000256" key="2">
    <source>
        <dbReference type="ARBA" id="ARBA00022676"/>
    </source>
</evidence>
<keyword evidence="2" id="KW-0328">Glycosyltransferase</keyword>
<dbReference type="InterPro" id="IPR002213">
    <property type="entry name" value="UDP_glucos_trans"/>
</dbReference>
<dbReference type="Pfam" id="PF00201">
    <property type="entry name" value="UDPGT"/>
    <property type="match status" value="1"/>
</dbReference>
<gene>
    <name evidence="4" type="ORF">SAY87_016018</name>
</gene>
<reference evidence="4 5" key="1">
    <citation type="journal article" date="2023" name="Hortic Res">
        <title>Pangenome of water caltrop reveals structural variations and asymmetric subgenome divergence after allopolyploidization.</title>
        <authorList>
            <person name="Zhang X."/>
            <person name="Chen Y."/>
            <person name="Wang L."/>
            <person name="Yuan Y."/>
            <person name="Fang M."/>
            <person name="Shi L."/>
            <person name="Lu R."/>
            <person name="Comes H.P."/>
            <person name="Ma Y."/>
            <person name="Chen Y."/>
            <person name="Huang G."/>
            <person name="Zhou Y."/>
            <person name="Zheng Z."/>
            <person name="Qiu Y."/>
        </authorList>
    </citation>
    <scope>NUCLEOTIDE SEQUENCE [LARGE SCALE GENOMIC DNA]</scope>
    <source>
        <tissue evidence="4">Roots</tissue>
    </source>
</reference>
<keyword evidence="3" id="KW-0808">Transferase</keyword>
<dbReference type="CDD" id="cd03784">
    <property type="entry name" value="GT1_Gtf-like"/>
    <property type="match status" value="1"/>
</dbReference>
<protein>
    <submittedName>
        <fullName evidence="4">Uncharacterized protein</fullName>
    </submittedName>
</protein>
<dbReference type="SUPFAM" id="SSF53756">
    <property type="entry name" value="UDP-Glycosyltransferase/glycogen phosphorylase"/>
    <property type="match status" value="1"/>
</dbReference>
<sequence>MNFADEILLKLLSLSLCRRMAELSISEMERPIHLLVFPYPAQGHNRPLLDLTHRLALRPEFTVTVITTPKNLSSLSSLISAHPSTVHPLVLPFPSHPALPDGVENVRDIGNRGNLPIMSALRSLRRPIAEWFRSNPDPPVAIISDFFLGWTHLLAVEDLGIPRFAFFGVGAFLASILDHCFLNYAAVAALEVVPFTDLPNSPSFKEEHLPSLFRLYSESDGHWEHIKDGMVANTSSYGCIFNSFECLEGPYMEHLKRKIGHDRVYGVGPLSLVGLDSGPSRYDPCDTVFQWLDGRPDRSVLYVCFGSQKALNMDQMEALASGLVKSGVRFIWVVYMGSAQKRDDGLGPLLEEFEARVGGRGMVLRGWAPQVAILGHRAVGGFLTHCGWNSLMEAVVAGVVLLAWPMEADQFVNAKLLVEDIGAAVRVCEGADAVPEPENLSQVIAGSMRGDTKEKAEAKKLHKKALAAVAPGGSSANGFDCLVGQLLRLARGKKNA</sequence>
<dbReference type="EMBL" id="JAXIOK010000001">
    <property type="protein sequence ID" value="KAK4779912.1"/>
    <property type="molecule type" value="Genomic_DNA"/>
</dbReference>
<dbReference type="AlphaFoldDB" id="A0AAN7QV42"/>
<evidence type="ECO:0000313" key="4">
    <source>
        <dbReference type="EMBL" id="KAK4779912.1"/>
    </source>
</evidence>
<evidence type="ECO:0000256" key="1">
    <source>
        <dbReference type="ARBA" id="ARBA00009995"/>
    </source>
</evidence>